<dbReference type="InterPro" id="IPR000477">
    <property type="entry name" value="RT_dom"/>
</dbReference>
<reference evidence="3" key="1">
    <citation type="submission" date="2025-08" db="UniProtKB">
        <authorList>
            <consortium name="RefSeq"/>
        </authorList>
    </citation>
    <scope>IDENTIFICATION</scope>
    <source>
        <tissue evidence="3">Young leaves</tissue>
    </source>
</reference>
<dbReference type="AlphaFoldDB" id="A0A6J1EQK2"/>
<organism evidence="2 3">
    <name type="scientific">Cucurbita moschata</name>
    <name type="common">Winter crookneck squash</name>
    <name type="synonym">Cucurbita pepo var. moschata</name>
    <dbReference type="NCBI Taxonomy" id="3662"/>
    <lineage>
        <taxon>Eukaryota</taxon>
        <taxon>Viridiplantae</taxon>
        <taxon>Streptophyta</taxon>
        <taxon>Embryophyta</taxon>
        <taxon>Tracheophyta</taxon>
        <taxon>Spermatophyta</taxon>
        <taxon>Magnoliopsida</taxon>
        <taxon>eudicotyledons</taxon>
        <taxon>Gunneridae</taxon>
        <taxon>Pentapetalae</taxon>
        <taxon>rosids</taxon>
        <taxon>fabids</taxon>
        <taxon>Cucurbitales</taxon>
        <taxon>Cucurbitaceae</taxon>
        <taxon>Cucurbiteae</taxon>
        <taxon>Cucurbita</taxon>
    </lineage>
</organism>
<dbReference type="PANTHER" id="PTHR24559:SF436">
    <property type="entry name" value="RNA-DIRECTED DNA POLYMERASE HOMOLOG"/>
    <property type="match status" value="1"/>
</dbReference>
<protein>
    <submittedName>
        <fullName evidence="3">Uncharacterized protein LOC111436556</fullName>
    </submittedName>
</protein>
<dbReference type="InterPro" id="IPR043502">
    <property type="entry name" value="DNA/RNA_pol_sf"/>
</dbReference>
<dbReference type="PANTHER" id="PTHR24559">
    <property type="entry name" value="TRANSPOSON TY3-I GAG-POL POLYPROTEIN"/>
    <property type="match status" value="1"/>
</dbReference>
<name>A0A6J1EQK2_CUCMO</name>
<dbReference type="Pfam" id="PF00078">
    <property type="entry name" value="RVT_1"/>
    <property type="match status" value="1"/>
</dbReference>
<dbReference type="InterPro" id="IPR053134">
    <property type="entry name" value="RNA-dir_DNA_polymerase"/>
</dbReference>
<dbReference type="Gene3D" id="3.30.70.270">
    <property type="match status" value="1"/>
</dbReference>
<dbReference type="Proteomes" id="UP000504609">
    <property type="component" value="Unplaced"/>
</dbReference>
<gene>
    <name evidence="3" type="primary">LOC111436556</name>
</gene>
<sequence length="252" mass="28816">MAIPLIEEATTEETVPEGIKEVLDSYTDIMPESLPQTLQPRRGIDDKIELLPGVKPPTKNAYRMAPPELAELRKQLDELLKAGFIRPNLPTEETSWERAEELNSPFGLTNAPATFCTLMNQVFYEYPDQSVIVYLDDIVVYSTTLEEHKVHLKLVFDKLRQNQLYVKKEKLVSKLCKLREIAKTENMSMTKSTPKSQADRLTLIEEEMLFLKEVPDTIRFLEARVKELSGKVVEINAMGNCLDGLPIEELMF</sequence>
<dbReference type="CDD" id="cd01647">
    <property type="entry name" value="RT_LTR"/>
    <property type="match status" value="1"/>
</dbReference>
<evidence type="ECO:0000313" key="2">
    <source>
        <dbReference type="Proteomes" id="UP000504609"/>
    </source>
</evidence>
<dbReference type="InterPro" id="IPR043128">
    <property type="entry name" value="Rev_trsase/Diguanyl_cyclase"/>
</dbReference>
<proteinExistence type="predicted"/>
<accession>A0A6J1EQK2</accession>
<evidence type="ECO:0000259" key="1">
    <source>
        <dbReference type="Pfam" id="PF00078"/>
    </source>
</evidence>
<dbReference type="RefSeq" id="XP_022930069.1">
    <property type="nucleotide sequence ID" value="XM_023074301.1"/>
</dbReference>
<dbReference type="GeneID" id="111436556"/>
<evidence type="ECO:0000313" key="3">
    <source>
        <dbReference type="RefSeq" id="XP_022930069.1"/>
    </source>
</evidence>
<keyword evidence="2" id="KW-1185">Reference proteome</keyword>
<dbReference type="SUPFAM" id="SSF56672">
    <property type="entry name" value="DNA/RNA polymerases"/>
    <property type="match status" value="1"/>
</dbReference>
<dbReference type="KEGG" id="cmos:111436556"/>
<feature type="domain" description="Reverse transcriptase" evidence="1">
    <location>
        <begin position="94"/>
        <end position="172"/>
    </location>
</feature>